<dbReference type="PANTHER" id="PTHR30469">
    <property type="entry name" value="MULTIDRUG RESISTANCE PROTEIN MDTA"/>
    <property type="match status" value="1"/>
</dbReference>
<dbReference type="AlphaFoldDB" id="A0A0B0HBL6"/>
<dbReference type="NCBIfam" id="TIGR01730">
    <property type="entry name" value="RND_mfp"/>
    <property type="match status" value="1"/>
</dbReference>
<feature type="signal peptide" evidence="2">
    <location>
        <begin position="1"/>
        <end position="22"/>
    </location>
</feature>
<dbReference type="InterPro" id="IPR058625">
    <property type="entry name" value="MdtA-like_BSH"/>
</dbReference>
<dbReference type="Pfam" id="PF25917">
    <property type="entry name" value="BSH_RND"/>
    <property type="match status" value="1"/>
</dbReference>
<comment type="similarity">
    <text evidence="1">Belongs to the membrane fusion protein (MFP) (TC 8.A.1) family.</text>
</comment>
<protein>
    <submittedName>
        <fullName evidence="5">Efflux transporter periplasmic adaptor subunit</fullName>
    </submittedName>
    <submittedName>
        <fullName evidence="4">Multidrug efflux pump AcrAB, subunit A3</fullName>
    </submittedName>
</protein>
<dbReference type="OrthoDB" id="9806939at2"/>
<evidence type="ECO:0000256" key="2">
    <source>
        <dbReference type="SAM" id="SignalP"/>
    </source>
</evidence>
<accession>A0A0B0HBL6</accession>
<feature type="domain" description="Multidrug resistance protein MdtA-like barrel-sandwich hybrid" evidence="3">
    <location>
        <begin position="54"/>
        <end position="217"/>
    </location>
</feature>
<organism evidence="4 6">
    <name type="scientific">Solemya velum gill symbiont</name>
    <dbReference type="NCBI Taxonomy" id="2340"/>
    <lineage>
        <taxon>Bacteria</taxon>
        <taxon>Pseudomonadati</taxon>
        <taxon>Pseudomonadota</taxon>
        <taxon>Gammaproteobacteria</taxon>
        <taxon>sulfur-oxidizing symbionts</taxon>
    </lineage>
</organism>
<reference evidence="4 6" key="1">
    <citation type="journal article" date="2014" name="BMC Genomics">
        <title>The genome of the intracellular bacterium of the coastal bivalve, Solemya velum: a blueprint for thriving in and out of symbiosis.</title>
        <authorList>
            <person name="Dmytrenko O."/>
            <person name="Russell S.L."/>
            <person name="Loo W.T."/>
            <person name="Fontanez K.M."/>
            <person name="Liao L."/>
            <person name="Roeselers G."/>
            <person name="Sharma R."/>
            <person name="Stewart F.J."/>
            <person name="Newton I.L."/>
            <person name="Woyke T."/>
            <person name="Wu D."/>
            <person name="Lang J.M."/>
            <person name="Eisen J.A."/>
            <person name="Cavanaugh C.M."/>
        </authorList>
    </citation>
    <scope>NUCLEOTIDE SEQUENCE [LARGE SCALE GENOMIC DNA]</scope>
    <source>
        <strain evidence="4 6">WH</strain>
    </source>
</reference>
<dbReference type="Proteomes" id="UP000030856">
    <property type="component" value="Unassembled WGS sequence"/>
</dbReference>
<evidence type="ECO:0000313" key="6">
    <source>
        <dbReference type="Proteomes" id="UP000030856"/>
    </source>
</evidence>
<dbReference type="GeneID" id="86992524"/>
<keyword evidence="6" id="KW-1185">Reference proteome</keyword>
<evidence type="ECO:0000313" key="4">
    <source>
        <dbReference type="EMBL" id="KHF24826.1"/>
    </source>
</evidence>
<dbReference type="eggNOG" id="COG0845">
    <property type="taxonomic scope" value="Bacteria"/>
</dbReference>
<feature type="chain" id="PRO_5010611217" evidence="2">
    <location>
        <begin position="23"/>
        <end position="367"/>
    </location>
</feature>
<dbReference type="EMBL" id="MPNX01000008">
    <property type="protein sequence ID" value="OOY35073.1"/>
    <property type="molecule type" value="Genomic_DNA"/>
</dbReference>
<sequence>MRKALKQTILALLVAAPIAAQAQTDNTAQDWVEVQDAGTSVFISLGGTVIPYKEVTLAAQIPGRIQSISGIEGDAFDAGAELVRIDSTELMAQRNSAVAQLANAEADLRNADVQYNRELWAPRTKQAMGGMGMPNLFDDMFSRPMQDMVGDYDTDAARSADLYSSRTRIQQSRNSILQAQSQIQAIDAKLRDARSLAPFVGVITHKHVEVGDTIQPGMPMLSYADVEFLQVVVDVPSRVAPNLTQGQMLEAELDVNNERVPVRVAQVFPMADRVRHTVKVKFDLPQGVSRPGEYIKVLVPDNTVSSGGMVKIPVSAVRFNGSLPGVYVKGESGRPQLRLVRIGENIGDDYIMVTSGLQAGEMVQRNP</sequence>
<dbReference type="InterPro" id="IPR006143">
    <property type="entry name" value="RND_pump_MFP"/>
</dbReference>
<evidence type="ECO:0000259" key="3">
    <source>
        <dbReference type="Pfam" id="PF25917"/>
    </source>
</evidence>
<dbReference type="STRING" id="2340.JV46_03470"/>
<dbReference type="Gene3D" id="2.40.420.20">
    <property type="match status" value="1"/>
</dbReference>
<dbReference type="Proteomes" id="UP000190962">
    <property type="component" value="Unassembled WGS sequence"/>
</dbReference>
<reference evidence="5 7" key="2">
    <citation type="submission" date="2016-11" db="EMBL/GenBank/DDBJ databases">
        <title>Mixed transmission modes and dynamic genome evolution in an obligate animal-bacterial symbiosis.</title>
        <authorList>
            <person name="Russell S.L."/>
            <person name="Corbett-Detig R.B."/>
            <person name="Cavanaugh C.M."/>
        </authorList>
    </citation>
    <scope>NUCLEOTIDE SEQUENCE [LARGE SCALE GENOMIC DNA]</scope>
    <source>
        <strain evidence="5">MA-KB16</strain>
    </source>
</reference>
<dbReference type="GO" id="GO:0015562">
    <property type="term" value="F:efflux transmembrane transporter activity"/>
    <property type="evidence" value="ECO:0007669"/>
    <property type="project" value="TreeGrafter"/>
</dbReference>
<dbReference type="EMBL" id="JRAA01000002">
    <property type="protein sequence ID" value="KHF24826.1"/>
    <property type="molecule type" value="Genomic_DNA"/>
</dbReference>
<dbReference type="GO" id="GO:1990281">
    <property type="term" value="C:efflux pump complex"/>
    <property type="evidence" value="ECO:0007669"/>
    <property type="project" value="TreeGrafter"/>
</dbReference>
<comment type="caution">
    <text evidence="4">The sequence shown here is derived from an EMBL/GenBank/DDBJ whole genome shotgun (WGS) entry which is preliminary data.</text>
</comment>
<dbReference type="PATRIC" id="fig|2340.3.peg.1462"/>
<dbReference type="RefSeq" id="WP_043117815.1">
    <property type="nucleotide sequence ID" value="NZ_JRAA01000002.1"/>
</dbReference>
<evidence type="ECO:0000313" key="5">
    <source>
        <dbReference type="EMBL" id="OOY35073.1"/>
    </source>
</evidence>
<evidence type="ECO:0000256" key="1">
    <source>
        <dbReference type="ARBA" id="ARBA00009477"/>
    </source>
</evidence>
<evidence type="ECO:0000313" key="7">
    <source>
        <dbReference type="Proteomes" id="UP000190962"/>
    </source>
</evidence>
<dbReference type="SUPFAM" id="SSF111369">
    <property type="entry name" value="HlyD-like secretion proteins"/>
    <property type="match status" value="2"/>
</dbReference>
<gene>
    <name evidence="4" type="primary">acrA3</name>
    <name evidence="5" type="ORF">BOV88_07070</name>
    <name evidence="4" type="ORF">JV46_03470</name>
</gene>
<name>A0A0B0HBL6_SOVGS</name>
<dbReference type="Gene3D" id="2.40.30.170">
    <property type="match status" value="1"/>
</dbReference>
<keyword evidence="2" id="KW-0732">Signal</keyword>
<dbReference type="PANTHER" id="PTHR30469:SF18">
    <property type="entry name" value="RESISTANCE-NODULATION-CELL DIVISION (RND) EFFLUX MEMBRANE FUSION PROTEIN-RELATED"/>
    <property type="match status" value="1"/>
</dbReference>
<dbReference type="Gene3D" id="2.40.50.100">
    <property type="match status" value="2"/>
</dbReference>
<proteinExistence type="inferred from homology"/>